<sequence length="115" mass="12799">MKEYVFFVRINPESLSASDLETLHAGWDTAVEHWKAGNHYIYGIPVVQPGFVVDDHNSAAGVIREEGNRLVSFIHMSAENDEQAMQLASMAPVLQFGGSIEIRIPQRTVAPVYND</sequence>
<evidence type="ECO:0000313" key="2">
    <source>
        <dbReference type="Proteomes" id="UP000249819"/>
    </source>
</evidence>
<dbReference type="OrthoDB" id="677630at2"/>
<keyword evidence="2" id="KW-1185">Reference proteome</keyword>
<accession>A0A327VX15</accession>
<comment type="caution">
    <text evidence="1">The sequence shown here is derived from an EMBL/GenBank/DDBJ whole genome shotgun (WGS) entry which is preliminary data.</text>
</comment>
<evidence type="ECO:0008006" key="3">
    <source>
        <dbReference type="Google" id="ProtNLM"/>
    </source>
</evidence>
<dbReference type="RefSeq" id="WP_111593041.1">
    <property type="nucleotide sequence ID" value="NZ_QLMA01000005.1"/>
</dbReference>
<proteinExistence type="predicted"/>
<reference evidence="1 2" key="1">
    <citation type="submission" date="2018-06" db="EMBL/GenBank/DDBJ databases">
        <title>Genomic Encyclopedia of Archaeal and Bacterial Type Strains, Phase II (KMG-II): from individual species to whole genera.</title>
        <authorList>
            <person name="Goeker M."/>
        </authorList>
    </citation>
    <scope>NUCLEOTIDE SEQUENCE [LARGE SCALE GENOMIC DNA]</scope>
    <source>
        <strain evidence="1 2">DSM 29821</strain>
    </source>
</reference>
<organism evidence="1 2">
    <name type="scientific">Chitinophaga dinghuensis</name>
    <dbReference type="NCBI Taxonomy" id="1539050"/>
    <lineage>
        <taxon>Bacteria</taxon>
        <taxon>Pseudomonadati</taxon>
        <taxon>Bacteroidota</taxon>
        <taxon>Chitinophagia</taxon>
        <taxon>Chitinophagales</taxon>
        <taxon>Chitinophagaceae</taxon>
        <taxon>Chitinophaga</taxon>
    </lineage>
</organism>
<dbReference type="EMBL" id="QLMA01000005">
    <property type="protein sequence ID" value="RAJ80012.1"/>
    <property type="molecule type" value="Genomic_DNA"/>
</dbReference>
<evidence type="ECO:0000313" key="1">
    <source>
        <dbReference type="EMBL" id="RAJ80012.1"/>
    </source>
</evidence>
<name>A0A327VX15_9BACT</name>
<dbReference type="Proteomes" id="UP000249819">
    <property type="component" value="Unassembled WGS sequence"/>
</dbReference>
<dbReference type="AlphaFoldDB" id="A0A327VX15"/>
<protein>
    <recommendedName>
        <fullName evidence="3">YCII-related domain-containing protein</fullName>
    </recommendedName>
</protein>
<gene>
    <name evidence="1" type="ORF">CLV59_105119</name>
</gene>